<name>N9RF80_9GAMM</name>
<evidence type="ECO:0000313" key="2">
    <source>
        <dbReference type="Proteomes" id="UP000013200"/>
    </source>
</evidence>
<proteinExistence type="predicted"/>
<accession>N9NIJ5</accession>
<accession>N9RF80</accession>
<evidence type="ECO:0000313" key="1">
    <source>
        <dbReference type="EMBL" id="ENX37817.1"/>
    </source>
</evidence>
<dbReference type="EMBL" id="APSA01000006">
    <property type="protein sequence ID" value="ENX37817.1"/>
    <property type="molecule type" value="Genomic_DNA"/>
</dbReference>
<dbReference type="STRING" id="1217698.F888_01997"/>
<comment type="caution">
    <text evidence="1">The sequence shown here is derived from an EMBL/GenBank/DDBJ whole genome shotgun (WGS) entry which is preliminary data.</text>
</comment>
<dbReference type="Proteomes" id="UP000013200">
    <property type="component" value="Unassembled WGS sequence"/>
</dbReference>
<organism evidence="1 2">
    <name type="scientific">Acinetobacter courvalinii</name>
    <dbReference type="NCBI Taxonomy" id="280147"/>
    <lineage>
        <taxon>Bacteria</taxon>
        <taxon>Pseudomonadati</taxon>
        <taxon>Pseudomonadota</taxon>
        <taxon>Gammaproteobacteria</taxon>
        <taxon>Moraxellales</taxon>
        <taxon>Moraxellaceae</taxon>
        <taxon>Acinetobacter</taxon>
    </lineage>
</organism>
<keyword evidence="2" id="KW-1185">Reference proteome</keyword>
<dbReference type="AlphaFoldDB" id="N9RF80"/>
<dbReference type="HOGENOM" id="CLU_3401720_0_0_6"/>
<reference evidence="1 2" key="1">
    <citation type="submission" date="2013-02" db="EMBL/GenBank/DDBJ databases">
        <title>The Genome Sequence of Acinetobacter sp. NIPH 3623.</title>
        <authorList>
            <consortium name="The Broad Institute Genome Sequencing Platform"/>
            <consortium name="The Broad Institute Genome Sequencing Center for Infectious Disease"/>
            <person name="Cerqueira G."/>
            <person name="Feldgarden M."/>
            <person name="Courvalin P."/>
            <person name="Perichon B."/>
            <person name="Grillot-Courvalin C."/>
            <person name="Clermont D."/>
            <person name="Rocha E."/>
            <person name="Yoon E.-J."/>
            <person name="Nemec A."/>
            <person name="Walker B."/>
            <person name="Young S.K."/>
            <person name="Zeng Q."/>
            <person name="Gargeya S."/>
            <person name="Fitzgerald M."/>
            <person name="Haas B."/>
            <person name="Abouelleil A."/>
            <person name="Alvarado L."/>
            <person name="Arachchi H.M."/>
            <person name="Berlin A.M."/>
            <person name="Chapman S.B."/>
            <person name="Dewar J."/>
            <person name="Goldberg J."/>
            <person name="Griggs A."/>
            <person name="Gujja S."/>
            <person name="Hansen M."/>
            <person name="Howarth C."/>
            <person name="Imamovic A."/>
            <person name="Larimer J."/>
            <person name="McCowan C."/>
            <person name="Murphy C."/>
            <person name="Neiman D."/>
            <person name="Pearson M."/>
            <person name="Priest M."/>
            <person name="Roberts A."/>
            <person name="Saif S."/>
            <person name="Shea T."/>
            <person name="Sisk P."/>
            <person name="Sykes S."/>
            <person name="Wortman J."/>
            <person name="Nusbaum C."/>
            <person name="Birren B."/>
        </authorList>
    </citation>
    <scope>NUCLEOTIDE SEQUENCE [LARGE SCALE GENOMIC DNA]</scope>
    <source>
        <strain evidence="1 2">NIPH 3623</strain>
    </source>
</reference>
<gene>
    <name evidence="1" type="ORF">F888_01997</name>
</gene>
<sequence length="30" mass="3579">MLVYEKIIGIGKWIGISFGVHDYEKYRTFD</sequence>
<protein>
    <submittedName>
        <fullName evidence="1">Uncharacterized protein</fullName>
    </submittedName>
</protein>